<evidence type="ECO:0000313" key="3">
    <source>
        <dbReference type="Proteomes" id="UP001153269"/>
    </source>
</evidence>
<accession>A0A9N7VWC4</accession>
<feature type="region of interest" description="Disordered" evidence="1">
    <location>
        <begin position="61"/>
        <end position="87"/>
    </location>
</feature>
<evidence type="ECO:0000313" key="2">
    <source>
        <dbReference type="EMBL" id="CAB1458254.1"/>
    </source>
</evidence>
<keyword evidence="3" id="KW-1185">Reference proteome</keyword>
<organism evidence="2 3">
    <name type="scientific">Pleuronectes platessa</name>
    <name type="common">European plaice</name>
    <dbReference type="NCBI Taxonomy" id="8262"/>
    <lineage>
        <taxon>Eukaryota</taxon>
        <taxon>Metazoa</taxon>
        <taxon>Chordata</taxon>
        <taxon>Craniata</taxon>
        <taxon>Vertebrata</taxon>
        <taxon>Euteleostomi</taxon>
        <taxon>Actinopterygii</taxon>
        <taxon>Neopterygii</taxon>
        <taxon>Teleostei</taxon>
        <taxon>Neoteleostei</taxon>
        <taxon>Acanthomorphata</taxon>
        <taxon>Carangaria</taxon>
        <taxon>Pleuronectiformes</taxon>
        <taxon>Pleuronectoidei</taxon>
        <taxon>Pleuronectidae</taxon>
        <taxon>Pleuronectes</taxon>
    </lineage>
</organism>
<comment type="caution">
    <text evidence="2">The sequence shown here is derived from an EMBL/GenBank/DDBJ whole genome shotgun (WGS) entry which is preliminary data.</text>
</comment>
<dbReference type="Proteomes" id="UP001153269">
    <property type="component" value="Unassembled WGS sequence"/>
</dbReference>
<evidence type="ECO:0000256" key="1">
    <source>
        <dbReference type="SAM" id="MobiDB-lite"/>
    </source>
</evidence>
<protein>
    <submittedName>
        <fullName evidence="2">Uncharacterized protein</fullName>
    </submittedName>
</protein>
<dbReference type="EMBL" id="CADEAL010004380">
    <property type="protein sequence ID" value="CAB1458254.1"/>
    <property type="molecule type" value="Genomic_DNA"/>
</dbReference>
<proteinExistence type="predicted"/>
<dbReference type="AlphaFoldDB" id="A0A9N7VWC4"/>
<reference evidence="2" key="1">
    <citation type="submission" date="2020-03" db="EMBL/GenBank/DDBJ databases">
        <authorList>
            <person name="Weist P."/>
        </authorList>
    </citation>
    <scope>NUCLEOTIDE SEQUENCE</scope>
</reference>
<sequence length="142" mass="15452">MGAGMKSKLFQSQCGPGIKQLQACKEGSVLVSAQCSRNRSCAHGTETLTQVLCFQRASKREEQKNARQASPRLSDGKKTAAGEECDTQSDKSSYLDAAQLEKMLTCQQDVEIKSVGRQTEDPIQTVGLTQLCQRLFAAAHLN</sequence>
<name>A0A9N7VWC4_PLEPL</name>
<gene>
    <name evidence="2" type="ORF">PLEPLA_LOCUS46084</name>
</gene>